<organism evidence="1">
    <name type="scientific">bioreactor metagenome</name>
    <dbReference type="NCBI Taxonomy" id="1076179"/>
    <lineage>
        <taxon>unclassified sequences</taxon>
        <taxon>metagenomes</taxon>
        <taxon>ecological metagenomes</taxon>
    </lineage>
</organism>
<protein>
    <submittedName>
        <fullName evidence="1">Uncharacterized protein</fullName>
    </submittedName>
</protein>
<gene>
    <name evidence="1" type="ORF">SDC9_169667</name>
</gene>
<comment type="caution">
    <text evidence="1">The sequence shown here is derived from an EMBL/GenBank/DDBJ whole genome shotgun (WGS) entry which is preliminary data.</text>
</comment>
<name>A0A645GE49_9ZZZZ</name>
<dbReference type="EMBL" id="VSSQ01070493">
    <property type="protein sequence ID" value="MPN22284.1"/>
    <property type="molecule type" value="Genomic_DNA"/>
</dbReference>
<dbReference type="AlphaFoldDB" id="A0A645GE49"/>
<proteinExistence type="predicted"/>
<sequence>MSPVLIHPLARMNAAINAANTAGKTKCSSRIFHHDCGPITAKVLNWPTRPLVPMPAPAGLFSIWKTVVANGPRIAAVNVAGIQIRQLRTMLGIWIIEVPKPWLTSPPMPLSL</sequence>
<accession>A0A645GE49</accession>
<evidence type="ECO:0000313" key="1">
    <source>
        <dbReference type="EMBL" id="MPN22284.1"/>
    </source>
</evidence>
<reference evidence="1" key="1">
    <citation type="submission" date="2019-08" db="EMBL/GenBank/DDBJ databases">
        <authorList>
            <person name="Kucharzyk K."/>
            <person name="Murdoch R.W."/>
            <person name="Higgins S."/>
            <person name="Loffler F."/>
        </authorList>
    </citation>
    <scope>NUCLEOTIDE SEQUENCE</scope>
</reference>